<dbReference type="EMBL" id="CP053452">
    <property type="protein sequence ID" value="QJW93231.1"/>
    <property type="molecule type" value="Genomic_DNA"/>
</dbReference>
<dbReference type="RefSeq" id="WP_171469467.1">
    <property type="nucleotide sequence ID" value="NZ_CP053452.2"/>
</dbReference>
<dbReference type="AlphaFoldDB" id="A0A6M5YIS8"/>
<keyword evidence="2" id="KW-1185">Reference proteome</keyword>
<name>A0A6M5YIS8_9BACT</name>
<dbReference type="KEGG" id="ftj:FTUN_0736"/>
<accession>A0A6M5YIS8</accession>
<gene>
    <name evidence="1" type="ORF">FTUN_0736</name>
</gene>
<proteinExistence type="predicted"/>
<dbReference type="InterPro" id="IPR014942">
    <property type="entry name" value="AbiEii"/>
</dbReference>
<sequence>MRLGFLELSPDERRLYIEQAALRRNLSPVVLEKDFWVCWLLGVLFRSEFAGALVFKGGTSLSKVFGVIERFSEDIDLSLSPEFLNLPEAGTSRNQANKWMARAEAACGDAVRNQIAPALEAAVADVLGKTDGAWFEFLTDPATNSPVLLFHYPSTQPPGFEYLKRSVKLEFGSLTDQQPAGRHNVRPWVADVLPEAFPDWQCEVVALEVERSFWEKATILHTEYHRPTGKPTPDRFSRHYADTAALAGHLAAQKAIDHGELRDRVVAWKGRFFGSSWASYDLAKPGTFRLVPPAERLSVLRRDYQAMRVMYLTEPAGFDEVVTVLTELEKRINHPADG</sequence>
<evidence type="ECO:0000313" key="2">
    <source>
        <dbReference type="Proteomes" id="UP000503447"/>
    </source>
</evidence>
<protein>
    <recommendedName>
        <fullName evidence="3">Nucleotidyl transferase AbiEii/AbiGii toxin family protein</fullName>
    </recommendedName>
</protein>
<organism evidence="1 2">
    <name type="scientific">Frigoriglobus tundricola</name>
    <dbReference type="NCBI Taxonomy" id="2774151"/>
    <lineage>
        <taxon>Bacteria</taxon>
        <taxon>Pseudomonadati</taxon>
        <taxon>Planctomycetota</taxon>
        <taxon>Planctomycetia</taxon>
        <taxon>Gemmatales</taxon>
        <taxon>Gemmataceae</taxon>
        <taxon>Frigoriglobus</taxon>
    </lineage>
</organism>
<evidence type="ECO:0000313" key="1">
    <source>
        <dbReference type="EMBL" id="QJW93231.1"/>
    </source>
</evidence>
<dbReference type="Proteomes" id="UP000503447">
    <property type="component" value="Chromosome"/>
</dbReference>
<dbReference type="Pfam" id="PF08843">
    <property type="entry name" value="AbiEii"/>
    <property type="match status" value="1"/>
</dbReference>
<reference evidence="2" key="1">
    <citation type="submission" date="2020-05" db="EMBL/GenBank/DDBJ databases">
        <title>Frigoriglobus tundricola gen. nov., sp. nov., a psychrotolerant cellulolytic planctomycete of the family Gemmataceae with two divergent copies of 16S rRNA gene.</title>
        <authorList>
            <person name="Kulichevskaya I.S."/>
            <person name="Ivanova A.A."/>
            <person name="Naumoff D.G."/>
            <person name="Beletsky A.V."/>
            <person name="Rijpstra W.I.C."/>
            <person name="Sinninghe Damste J.S."/>
            <person name="Mardanov A.V."/>
            <person name="Ravin N.V."/>
            <person name="Dedysh S.N."/>
        </authorList>
    </citation>
    <scope>NUCLEOTIDE SEQUENCE [LARGE SCALE GENOMIC DNA]</scope>
    <source>
        <strain evidence="2">PL17</strain>
    </source>
</reference>
<dbReference type="Gene3D" id="3.10.450.620">
    <property type="entry name" value="JHP933, nucleotidyltransferase-like core domain"/>
    <property type="match status" value="1"/>
</dbReference>
<evidence type="ECO:0008006" key="3">
    <source>
        <dbReference type="Google" id="ProtNLM"/>
    </source>
</evidence>